<dbReference type="NCBIfam" id="NF007763">
    <property type="entry name" value="PRK10445.1"/>
    <property type="match status" value="1"/>
</dbReference>
<dbReference type="EMBL" id="FMAU01000001">
    <property type="protein sequence ID" value="SCB74197.1"/>
    <property type="molecule type" value="Genomic_DNA"/>
</dbReference>
<dbReference type="InterPro" id="IPR000214">
    <property type="entry name" value="Znf_DNA_glyclase/AP_lyase"/>
</dbReference>
<evidence type="ECO:0000313" key="17">
    <source>
        <dbReference type="Proteomes" id="UP000181997"/>
    </source>
</evidence>
<keyword evidence="3" id="KW-0479">Metal-binding</keyword>
<comment type="similarity">
    <text evidence="1">Belongs to the FPG family.</text>
</comment>
<evidence type="ECO:0000256" key="6">
    <source>
        <dbReference type="ARBA" id="ARBA00022801"/>
    </source>
</evidence>
<dbReference type="SUPFAM" id="SSF46946">
    <property type="entry name" value="S13-like H2TH domain"/>
    <property type="match status" value="1"/>
</dbReference>
<keyword evidence="16" id="KW-0255">Endonuclease</keyword>
<evidence type="ECO:0000256" key="7">
    <source>
        <dbReference type="ARBA" id="ARBA00022833"/>
    </source>
</evidence>
<evidence type="ECO:0000313" key="16">
    <source>
        <dbReference type="EMBL" id="SCB74197.1"/>
    </source>
</evidence>
<evidence type="ECO:0000256" key="12">
    <source>
        <dbReference type="ARBA" id="ARBA00023295"/>
    </source>
</evidence>
<keyword evidence="7" id="KW-0862">Zinc</keyword>
<dbReference type="Proteomes" id="UP000181997">
    <property type="component" value="Unassembled WGS sequence"/>
</dbReference>
<evidence type="ECO:0000256" key="8">
    <source>
        <dbReference type="ARBA" id="ARBA00023125"/>
    </source>
</evidence>
<dbReference type="InterPro" id="IPR015886">
    <property type="entry name" value="H2TH_FPG"/>
</dbReference>
<dbReference type="GO" id="GO:0003684">
    <property type="term" value="F:damaged DNA binding"/>
    <property type="evidence" value="ECO:0007669"/>
    <property type="project" value="InterPro"/>
</dbReference>
<dbReference type="InterPro" id="IPR012319">
    <property type="entry name" value="FPG_cat"/>
</dbReference>
<dbReference type="SUPFAM" id="SSF81624">
    <property type="entry name" value="N-terminal domain of MutM-like DNA repair proteins"/>
    <property type="match status" value="1"/>
</dbReference>
<dbReference type="GO" id="GO:0006284">
    <property type="term" value="P:base-excision repair"/>
    <property type="evidence" value="ECO:0007669"/>
    <property type="project" value="InterPro"/>
</dbReference>
<dbReference type="SMART" id="SM00898">
    <property type="entry name" value="Fapy_DNA_glyco"/>
    <property type="match status" value="1"/>
</dbReference>
<dbReference type="PANTHER" id="PTHR42697:SF1">
    <property type="entry name" value="ENDONUCLEASE 8"/>
    <property type="match status" value="1"/>
</dbReference>
<keyword evidence="16" id="KW-0540">Nuclease</keyword>
<dbReference type="GO" id="GO:0140078">
    <property type="term" value="F:class I DNA-(apurinic or apyrimidinic site) endonuclease activity"/>
    <property type="evidence" value="ECO:0007669"/>
    <property type="project" value="UniProtKB-EC"/>
</dbReference>
<protein>
    <recommendedName>
        <fullName evidence="2">DNA-(apurinic or apyrimidinic site) lyase</fullName>
        <ecNumber evidence="2">4.2.99.18</ecNumber>
    </recommendedName>
</protein>
<dbReference type="Gene3D" id="1.10.8.50">
    <property type="match status" value="1"/>
</dbReference>
<dbReference type="PROSITE" id="PS51068">
    <property type="entry name" value="FPG_CAT"/>
    <property type="match status" value="1"/>
</dbReference>
<dbReference type="SMART" id="SM01232">
    <property type="entry name" value="H2TH"/>
    <property type="match status" value="1"/>
</dbReference>
<gene>
    <name evidence="16" type="ORF">GA0061094_0200</name>
</gene>
<keyword evidence="11" id="KW-0511">Multifunctional enzyme</keyword>
<dbReference type="PROSITE" id="PS51066">
    <property type="entry name" value="ZF_FPG_2"/>
    <property type="match status" value="1"/>
</dbReference>
<dbReference type="SUPFAM" id="SSF57716">
    <property type="entry name" value="Glucocorticoid receptor-like (DNA-binding domain)"/>
    <property type="match status" value="1"/>
</dbReference>
<evidence type="ECO:0000256" key="3">
    <source>
        <dbReference type="ARBA" id="ARBA00022723"/>
    </source>
</evidence>
<dbReference type="EC" id="4.2.99.18" evidence="2"/>
<dbReference type="OrthoDB" id="9800855at2"/>
<keyword evidence="4" id="KW-0227">DNA damage</keyword>
<dbReference type="Pfam" id="PF06831">
    <property type="entry name" value="H2TH"/>
    <property type="match status" value="1"/>
</dbReference>
<keyword evidence="8" id="KW-0238">DNA-binding</keyword>
<accession>A0A0V8HPG3</accession>
<dbReference type="PANTHER" id="PTHR42697">
    <property type="entry name" value="ENDONUCLEASE 8"/>
    <property type="match status" value="1"/>
</dbReference>
<sequence>MPEGPEIRRAADQIERALQHKPVAEVYFAFPELQGYEEILQGAVVTRVDTKGKAMLIRFDNGYTIYSHNQLYGKWYVRNAYNYPKTNRQLRLALNNEKKSALLYSSSDIEVLRDEEVGGHPFIAKAGPDILSEKVTPEDLLQRIKDRKFFRRRCAILLLDQGFVAGIGNYLRSEILFAARIHPSLRPIDCSEEQLIKAAESIIRLMEQSYRTVGITNDLELAKKLKAEGVKRSRYRHWVFNREGASCFICGTEIKKTQAASRRLYYCPECQHAKARPSAR</sequence>
<evidence type="ECO:0000256" key="5">
    <source>
        <dbReference type="ARBA" id="ARBA00022771"/>
    </source>
</evidence>
<keyword evidence="17" id="KW-1185">Reference proteome</keyword>
<dbReference type="Pfam" id="PF01149">
    <property type="entry name" value="Fapy_DNA_glyco"/>
    <property type="match status" value="1"/>
</dbReference>
<evidence type="ECO:0000256" key="1">
    <source>
        <dbReference type="ARBA" id="ARBA00009409"/>
    </source>
</evidence>
<evidence type="ECO:0000256" key="11">
    <source>
        <dbReference type="ARBA" id="ARBA00023268"/>
    </source>
</evidence>
<name>A0A0V8HPG3_9BACI</name>
<dbReference type="AlphaFoldDB" id="A0A0V8HPG3"/>
<keyword evidence="9" id="KW-0234">DNA repair</keyword>
<keyword evidence="12" id="KW-0326">Glycosidase</keyword>
<evidence type="ECO:0000256" key="10">
    <source>
        <dbReference type="ARBA" id="ARBA00023239"/>
    </source>
</evidence>
<dbReference type="InterPro" id="IPR035937">
    <property type="entry name" value="FPG_N"/>
</dbReference>
<evidence type="ECO:0000259" key="14">
    <source>
        <dbReference type="PROSITE" id="PS51066"/>
    </source>
</evidence>
<keyword evidence="5 13" id="KW-0863">Zinc-finger</keyword>
<dbReference type="InterPro" id="IPR044091">
    <property type="entry name" value="EcNei-like_N"/>
</dbReference>
<reference evidence="17" key="1">
    <citation type="submission" date="2016-08" db="EMBL/GenBank/DDBJ databases">
        <authorList>
            <person name="Varghese N."/>
            <person name="Submissions Spin"/>
        </authorList>
    </citation>
    <scope>NUCLEOTIDE SEQUENCE [LARGE SCALE GENOMIC DNA]</scope>
    <source>
        <strain evidence="17">SGD-1123</strain>
    </source>
</reference>
<dbReference type="Gene3D" id="3.20.190.10">
    <property type="entry name" value="MutM-like, N-terminal"/>
    <property type="match status" value="1"/>
</dbReference>
<dbReference type="GO" id="GO:0008270">
    <property type="term" value="F:zinc ion binding"/>
    <property type="evidence" value="ECO:0007669"/>
    <property type="project" value="UniProtKB-KW"/>
</dbReference>
<keyword evidence="10" id="KW-0456">Lyase</keyword>
<evidence type="ECO:0000256" key="9">
    <source>
        <dbReference type="ARBA" id="ARBA00023204"/>
    </source>
</evidence>
<feature type="domain" description="FPG-type" evidence="14">
    <location>
        <begin position="238"/>
        <end position="272"/>
    </location>
</feature>
<evidence type="ECO:0000256" key="2">
    <source>
        <dbReference type="ARBA" id="ARBA00012720"/>
    </source>
</evidence>
<feature type="domain" description="Formamidopyrimidine-DNA glycosylase catalytic" evidence="15">
    <location>
        <begin position="2"/>
        <end position="150"/>
    </location>
</feature>
<keyword evidence="6" id="KW-0378">Hydrolase</keyword>
<dbReference type="CDD" id="cd08965">
    <property type="entry name" value="EcNei-like_N"/>
    <property type="match status" value="1"/>
</dbReference>
<dbReference type="GO" id="GO:0000703">
    <property type="term" value="F:oxidized pyrimidine nucleobase lesion DNA N-glycosylase activity"/>
    <property type="evidence" value="ECO:0007669"/>
    <property type="project" value="InterPro"/>
</dbReference>
<organism evidence="16 17">
    <name type="scientific">[Bacillus] enclensis</name>
    <dbReference type="NCBI Taxonomy" id="1402860"/>
    <lineage>
        <taxon>Bacteria</taxon>
        <taxon>Bacillati</taxon>
        <taxon>Bacillota</taxon>
        <taxon>Bacilli</taxon>
        <taxon>Bacillales</taxon>
        <taxon>Bacillaceae</taxon>
        <taxon>Rossellomorea</taxon>
    </lineage>
</organism>
<dbReference type="InterPro" id="IPR010979">
    <property type="entry name" value="Ribosomal_uS13-like_H2TH"/>
</dbReference>
<evidence type="ECO:0000259" key="15">
    <source>
        <dbReference type="PROSITE" id="PS51068"/>
    </source>
</evidence>
<proteinExistence type="inferred from homology"/>
<evidence type="ECO:0000256" key="4">
    <source>
        <dbReference type="ARBA" id="ARBA00022763"/>
    </source>
</evidence>
<evidence type="ECO:0000256" key="13">
    <source>
        <dbReference type="PROSITE-ProRule" id="PRU00391"/>
    </source>
</evidence>
<dbReference type="RefSeq" id="WP_058297128.1">
    <property type="nucleotide sequence ID" value="NZ_FMAU01000001.1"/>
</dbReference>